<name>A0A085LZU7_9BILA</name>
<protein>
    <submittedName>
        <fullName evidence="1">Uncharacterized protein</fullName>
    </submittedName>
</protein>
<proteinExistence type="predicted"/>
<reference evidence="1 3" key="1">
    <citation type="journal article" date="2014" name="Nat. Genet.">
        <title>Genome and transcriptome of the porcine whipworm Trichuris suis.</title>
        <authorList>
            <person name="Jex A.R."/>
            <person name="Nejsum P."/>
            <person name="Schwarz E.M."/>
            <person name="Hu L."/>
            <person name="Young N.D."/>
            <person name="Hall R.S."/>
            <person name="Korhonen P.K."/>
            <person name="Liao S."/>
            <person name="Thamsborg S."/>
            <person name="Xia J."/>
            <person name="Xu P."/>
            <person name="Wang S."/>
            <person name="Scheerlinck J.P."/>
            <person name="Hofmann A."/>
            <person name="Sternberg P.W."/>
            <person name="Wang J."/>
            <person name="Gasser R.B."/>
        </authorList>
    </citation>
    <scope>NUCLEOTIDE SEQUENCE [LARGE SCALE GENOMIC DNA]</scope>
    <source>
        <strain evidence="2">DCEP-RM93F</strain>
        <strain evidence="1">DCEP-RM93M</strain>
    </source>
</reference>
<sequence>MEGCEANILCNLCFNIDNAGKAKVESKLNLEIQAKRMKVDSDQQFLPARLGPTVRVPVPDVDRERGDARNLL</sequence>
<evidence type="ECO:0000313" key="3">
    <source>
        <dbReference type="Proteomes" id="UP000030764"/>
    </source>
</evidence>
<organism evidence="1 3">
    <name type="scientific">Trichuris suis</name>
    <name type="common">pig whipworm</name>
    <dbReference type="NCBI Taxonomy" id="68888"/>
    <lineage>
        <taxon>Eukaryota</taxon>
        <taxon>Metazoa</taxon>
        <taxon>Ecdysozoa</taxon>
        <taxon>Nematoda</taxon>
        <taxon>Enoplea</taxon>
        <taxon>Dorylaimia</taxon>
        <taxon>Trichinellida</taxon>
        <taxon>Trichuridae</taxon>
        <taxon>Trichuris</taxon>
    </lineage>
</organism>
<dbReference type="EMBL" id="KL367597">
    <property type="protein sequence ID" value="KFD62380.1"/>
    <property type="molecule type" value="Genomic_DNA"/>
</dbReference>
<gene>
    <name evidence="1" type="ORF">M513_08720</name>
    <name evidence="2" type="ORF">M514_08720</name>
</gene>
<evidence type="ECO:0000313" key="1">
    <source>
        <dbReference type="EMBL" id="KFD50493.1"/>
    </source>
</evidence>
<dbReference type="Proteomes" id="UP000030758">
    <property type="component" value="Unassembled WGS sequence"/>
</dbReference>
<dbReference type="AlphaFoldDB" id="A0A085LZU7"/>
<dbReference type="Proteomes" id="UP000030764">
    <property type="component" value="Unassembled WGS sequence"/>
</dbReference>
<accession>A0A085LZU7</accession>
<evidence type="ECO:0000313" key="2">
    <source>
        <dbReference type="EMBL" id="KFD62380.1"/>
    </source>
</evidence>
<keyword evidence="3" id="KW-1185">Reference proteome</keyword>
<dbReference type="EMBL" id="KL363253">
    <property type="protein sequence ID" value="KFD50493.1"/>
    <property type="molecule type" value="Genomic_DNA"/>
</dbReference>